<evidence type="ECO:0000313" key="2">
    <source>
        <dbReference type="EMBL" id="PZO42636.1"/>
    </source>
</evidence>
<keyword evidence="1" id="KW-0812">Transmembrane</keyword>
<sequence length="198" mass="22380">MPTPRKGRFLKSFGQYRQMWGFTLLEILVVLMVVGILSAIAAPSWLSFSANQSLNSAQSRAFSALRLAQSNAKRTQLTWQASFRNTDNIAQYSVHKAPILESTDLAYWNNLPWENFDRGVRIVDNNEIEPRTTFTKLSSIPEPDVYRVQFDAKGNPNGIGELGRITFASRISDRRKCVIVSTILGSMRFVENLDCNQS</sequence>
<reference evidence="2 3" key="2">
    <citation type="submission" date="2018-06" db="EMBL/GenBank/DDBJ databases">
        <title>Metagenomic assembly of (sub)arctic Cyanobacteria and their associated microbiome from non-axenic cultures.</title>
        <authorList>
            <person name="Baurain D."/>
        </authorList>
    </citation>
    <scope>NUCLEOTIDE SEQUENCE [LARGE SCALE GENOMIC DNA]</scope>
    <source>
        <strain evidence="2">ULC066bin1</strain>
    </source>
</reference>
<dbReference type="Gene3D" id="3.30.700.10">
    <property type="entry name" value="Glycoprotein, Type 4 Pilin"/>
    <property type="match status" value="1"/>
</dbReference>
<comment type="caution">
    <text evidence="2">The sequence shown here is derived from an EMBL/GenBank/DDBJ whole genome shotgun (WGS) entry which is preliminary data.</text>
</comment>
<keyword evidence="1" id="KW-1133">Transmembrane helix</keyword>
<evidence type="ECO:0000313" key="3">
    <source>
        <dbReference type="Proteomes" id="UP000249467"/>
    </source>
</evidence>
<dbReference type="Proteomes" id="UP000249467">
    <property type="component" value="Unassembled WGS sequence"/>
</dbReference>
<evidence type="ECO:0000256" key="1">
    <source>
        <dbReference type="SAM" id="Phobius"/>
    </source>
</evidence>
<proteinExistence type="predicted"/>
<dbReference type="AlphaFoldDB" id="A0A2W4WCL1"/>
<reference evidence="2 3" key="1">
    <citation type="submission" date="2018-04" db="EMBL/GenBank/DDBJ databases">
        <authorList>
            <person name="Go L.Y."/>
            <person name="Mitchell J.A."/>
        </authorList>
    </citation>
    <scope>NUCLEOTIDE SEQUENCE [LARGE SCALE GENOMIC DNA]</scope>
    <source>
        <strain evidence="2">ULC066bin1</strain>
    </source>
</reference>
<dbReference type="InterPro" id="IPR012902">
    <property type="entry name" value="N_methyl_site"/>
</dbReference>
<organism evidence="2 3">
    <name type="scientific">Pseudanabaena frigida</name>
    <dbReference type="NCBI Taxonomy" id="945775"/>
    <lineage>
        <taxon>Bacteria</taxon>
        <taxon>Bacillati</taxon>
        <taxon>Cyanobacteriota</taxon>
        <taxon>Cyanophyceae</taxon>
        <taxon>Pseudanabaenales</taxon>
        <taxon>Pseudanabaenaceae</taxon>
        <taxon>Pseudanabaena</taxon>
    </lineage>
</organism>
<gene>
    <name evidence="2" type="ORF">DCF19_06240</name>
</gene>
<protein>
    <submittedName>
        <fullName evidence="2">Prepilin-type cleavage/methylation domain-containing protein</fullName>
    </submittedName>
</protein>
<feature type="transmembrane region" description="Helical" evidence="1">
    <location>
        <begin position="21"/>
        <end position="46"/>
    </location>
</feature>
<dbReference type="SUPFAM" id="SSF54523">
    <property type="entry name" value="Pili subunits"/>
    <property type="match status" value="1"/>
</dbReference>
<dbReference type="EMBL" id="QBML01000006">
    <property type="protein sequence ID" value="PZO42636.1"/>
    <property type="molecule type" value="Genomic_DNA"/>
</dbReference>
<dbReference type="NCBIfam" id="TIGR02532">
    <property type="entry name" value="IV_pilin_GFxxxE"/>
    <property type="match status" value="1"/>
</dbReference>
<keyword evidence="1" id="KW-0472">Membrane</keyword>
<accession>A0A2W4WCL1</accession>
<name>A0A2W4WCL1_9CYAN</name>
<dbReference type="InterPro" id="IPR045584">
    <property type="entry name" value="Pilin-like"/>
</dbReference>